<feature type="region of interest" description="Disordered" evidence="1">
    <location>
        <begin position="252"/>
        <end position="284"/>
    </location>
</feature>
<feature type="domain" description="DUF4296" evidence="3">
    <location>
        <begin position="28"/>
        <end position="108"/>
    </location>
</feature>
<dbReference type="EMBL" id="JACSPQ010000001">
    <property type="protein sequence ID" value="MBD8001315.1"/>
    <property type="molecule type" value="Genomic_DNA"/>
</dbReference>
<comment type="caution">
    <text evidence="4">The sequence shown here is derived from an EMBL/GenBank/DDBJ whole genome shotgun (WGS) entry which is preliminary data.</text>
</comment>
<evidence type="ECO:0000256" key="1">
    <source>
        <dbReference type="SAM" id="MobiDB-lite"/>
    </source>
</evidence>
<protein>
    <submittedName>
        <fullName evidence="4">DUF4296 domain-containing protein</fullName>
    </submittedName>
</protein>
<gene>
    <name evidence="4" type="ORF">H9626_03665</name>
</gene>
<dbReference type="RefSeq" id="WP_191709610.1">
    <property type="nucleotide sequence ID" value="NZ_JACSPQ010000001.1"/>
</dbReference>
<keyword evidence="5" id="KW-1185">Reference proteome</keyword>
<dbReference type="Proteomes" id="UP000616346">
    <property type="component" value="Unassembled WGS sequence"/>
</dbReference>
<evidence type="ECO:0000259" key="3">
    <source>
        <dbReference type="Pfam" id="PF14129"/>
    </source>
</evidence>
<evidence type="ECO:0000313" key="5">
    <source>
        <dbReference type="Proteomes" id="UP000616346"/>
    </source>
</evidence>
<feature type="signal peptide" evidence="2">
    <location>
        <begin position="1"/>
        <end position="21"/>
    </location>
</feature>
<dbReference type="Pfam" id="PF14129">
    <property type="entry name" value="DUF4296"/>
    <property type="match status" value="1"/>
</dbReference>
<proteinExistence type="predicted"/>
<dbReference type="PROSITE" id="PS51257">
    <property type="entry name" value="PROKAR_LIPOPROTEIN"/>
    <property type="match status" value="1"/>
</dbReference>
<evidence type="ECO:0000256" key="2">
    <source>
        <dbReference type="SAM" id="SignalP"/>
    </source>
</evidence>
<reference evidence="4 5" key="1">
    <citation type="submission" date="2020-08" db="EMBL/GenBank/DDBJ databases">
        <title>A Genomic Blueprint of the Chicken Gut Microbiome.</title>
        <authorList>
            <person name="Gilroy R."/>
            <person name="Ravi A."/>
            <person name="Getino M."/>
            <person name="Pursley I."/>
            <person name="Horton D.L."/>
            <person name="Alikhan N.-F."/>
            <person name="Baker D."/>
            <person name="Gharbi K."/>
            <person name="Hall N."/>
            <person name="Watson M."/>
            <person name="Adriaenssens E.M."/>
            <person name="Foster-Nyarko E."/>
            <person name="Jarju S."/>
            <person name="Secka A."/>
            <person name="Antonio M."/>
            <person name="Oren A."/>
            <person name="Chaudhuri R."/>
            <person name="La Ragione R.M."/>
            <person name="Hildebrand F."/>
            <person name="Pallen M.J."/>
        </authorList>
    </citation>
    <scope>NUCLEOTIDE SEQUENCE [LARGE SCALE GENOMIC DNA]</scope>
    <source>
        <strain evidence="4 5">Sa1YUN3</strain>
    </source>
</reference>
<evidence type="ECO:0000313" key="4">
    <source>
        <dbReference type="EMBL" id="MBD8001315.1"/>
    </source>
</evidence>
<keyword evidence="2" id="KW-0732">Signal</keyword>
<organism evidence="4 5">
    <name type="scientific">Phocaeicola faecium</name>
    <dbReference type="NCBI Taxonomy" id="2762213"/>
    <lineage>
        <taxon>Bacteria</taxon>
        <taxon>Pseudomonadati</taxon>
        <taxon>Bacteroidota</taxon>
        <taxon>Bacteroidia</taxon>
        <taxon>Bacteroidales</taxon>
        <taxon>Bacteroidaceae</taxon>
        <taxon>Phocaeicola</taxon>
    </lineage>
</organism>
<sequence length="284" mass="31798">MKKSKRYASWLVAAAVTGALAGCGKQIPSDIIQPAEMENLLYDYHLGTTLQGELPHTESYKKEAYAEYVFRKHGVTEAEFDSSMVWYSRHGEELAAIYDNLLKRFEADGKQVRKFADRRSGQTSLTLFRDTVDMPSLYWLSSSELTNKVTFELRADTSFRPHDGMTWEANFLFMPQARQKAKAVMGLNFTFDNDSTQGITRVITSSGTQRLTLRADSAYKFKTINGFIYYDSDLASEGSVLINGISLTRNHNGSASVAPASKPADDEAEAPEVKNRKVRTASPR</sequence>
<feature type="chain" id="PRO_5045087135" evidence="2">
    <location>
        <begin position="22"/>
        <end position="284"/>
    </location>
</feature>
<name>A0ABR8V979_9BACT</name>
<dbReference type="InterPro" id="IPR025381">
    <property type="entry name" value="DUF4296"/>
</dbReference>
<accession>A0ABR8V979</accession>